<sequence length="90" mass="10742">MRLFAPNEVVAKSRFWFFCRTLKKIKKTSGEIVSIQKILEKKSNTVKNFGIWLRYDSRTGTHNMYREYRDLTAAAAVTQCCMHDFVYCWY</sequence>
<organism evidence="6">
    <name type="scientific">Soboliphyme baturini</name>
    <dbReference type="NCBI Taxonomy" id="241478"/>
    <lineage>
        <taxon>Eukaryota</taxon>
        <taxon>Metazoa</taxon>
        <taxon>Ecdysozoa</taxon>
        <taxon>Nematoda</taxon>
        <taxon>Enoplea</taxon>
        <taxon>Dorylaimia</taxon>
        <taxon>Dioctophymatida</taxon>
        <taxon>Dioctophymatoidea</taxon>
        <taxon>Soboliphymatidae</taxon>
        <taxon>Soboliphyme</taxon>
    </lineage>
</organism>
<accession>A0A183I9Z0</accession>
<dbReference type="InterPro" id="IPR023573">
    <property type="entry name" value="Ribosomal_eL20_dom"/>
</dbReference>
<dbReference type="Gene3D" id="3.10.20.10">
    <property type="match status" value="2"/>
</dbReference>
<feature type="domain" description="Large ribosomal subunit protein eL20" evidence="3">
    <location>
        <begin position="50"/>
        <end position="80"/>
    </location>
</feature>
<keyword evidence="5" id="KW-1185">Reference proteome</keyword>
<dbReference type="AlphaFoldDB" id="A0A183I9Z0"/>
<dbReference type="Proteomes" id="UP000270296">
    <property type="component" value="Unassembled WGS sequence"/>
</dbReference>
<name>A0A183I9Z0_9BILA</name>
<dbReference type="OrthoDB" id="1294322at2759"/>
<dbReference type="GO" id="GO:0006412">
    <property type="term" value="P:translation"/>
    <property type="evidence" value="ECO:0007669"/>
    <property type="project" value="InterPro"/>
</dbReference>
<reference evidence="6" key="1">
    <citation type="submission" date="2016-06" db="UniProtKB">
        <authorList>
            <consortium name="WormBaseParasite"/>
        </authorList>
    </citation>
    <scope>IDENTIFICATION</scope>
</reference>
<dbReference type="GO" id="GO:0003735">
    <property type="term" value="F:structural constituent of ribosome"/>
    <property type="evidence" value="ECO:0007669"/>
    <property type="project" value="InterPro"/>
</dbReference>
<evidence type="ECO:0000256" key="2">
    <source>
        <dbReference type="ARBA" id="ARBA00035392"/>
    </source>
</evidence>
<dbReference type="InterPro" id="IPR021138">
    <property type="entry name" value="Ribosomal_eL20_eukaryotes"/>
</dbReference>
<dbReference type="EMBL" id="UZAM01001114">
    <property type="protein sequence ID" value="VDO83554.1"/>
    <property type="molecule type" value="Genomic_DNA"/>
</dbReference>
<dbReference type="SUPFAM" id="SSF160374">
    <property type="entry name" value="RplX-like"/>
    <property type="match status" value="1"/>
</dbReference>
<dbReference type="Pfam" id="PF01775">
    <property type="entry name" value="Ribosomal_L18A"/>
    <property type="match status" value="1"/>
</dbReference>
<evidence type="ECO:0000259" key="3">
    <source>
        <dbReference type="Pfam" id="PF01775"/>
    </source>
</evidence>
<gene>
    <name evidence="4" type="ORF">SBAD_LOCUS434</name>
</gene>
<dbReference type="GO" id="GO:0005840">
    <property type="term" value="C:ribosome"/>
    <property type="evidence" value="ECO:0007669"/>
    <property type="project" value="InterPro"/>
</dbReference>
<reference evidence="4 5" key="2">
    <citation type="submission" date="2018-11" db="EMBL/GenBank/DDBJ databases">
        <authorList>
            <consortium name="Pathogen Informatics"/>
        </authorList>
    </citation>
    <scope>NUCLEOTIDE SEQUENCE [LARGE SCALE GENOMIC DNA]</scope>
</reference>
<proteinExistence type="predicted"/>
<evidence type="ECO:0000313" key="6">
    <source>
        <dbReference type="WBParaSite" id="SBAD_0000045401-mRNA-1"/>
    </source>
</evidence>
<protein>
    <recommendedName>
        <fullName evidence="1">Large ribosomal subunit protein eL20</fullName>
    </recommendedName>
    <alternativeName>
        <fullName evidence="2">60S ribosomal protein L18a</fullName>
    </alternativeName>
</protein>
<dbReference type="WBParaSite" id="SBAD_0000045401-mRNA-1">
    <property type="protein sequence ID" value="SBAD_0000045401-mRNA-1"/>
    <property type="gene ID" value="SBAD_0000045401"/>
</dbReference>
<evidence type="ECO:0000256" key="1">
    <source>
        <dbReference type="ARBA" id="ARBA00035220"/>
    </source>
</evidence>
<evidence type="ECO:0000313" key="5">
    <source>
        <dbReference type="Proteomes" id="UP000270296"/>
    </source>
</evidence>
<evidence type="ECO:0000313" key="4">
    <source>
        <dbReference type="EMBL" id="VDO83554.1"/>
    </source>
</evidence>
<dbReference type="PANTHER" id="PTHR10052">
    <property type="entry name" value="60S RIBOSOMAL PROTEIN L18A"/>
    <property type="match status" value="1"/>
</dbReference>